<dbReference type="OrthoDB" id="6730379at2759"/>
<evidence type="ECO:0000313" key="9">
    <source>
        <dbReference type="EMBL" id="OOO04445.1"/>
    </source>
</evidence>
<gene>
    <name evidence="9" type="ORF">OAory_01052920</name>
</gene>
<dbReference type="PANTHER" id="PTHR43791">
    <property type="entry name" value="PERMEASE-RELATED"/>
    <property type="match status" value="1"/>
</dbReference>
<feature type="region of interest" description="Disordered" evidence="7">
    <location>
        <begin position="22"/>
        <end position="48"/>
    </location>
</feature>
<feature type="transmembrane region" description="Helical" evidence="8">
    <location>
        <begin position="467"/>
        <end position="485"/>
    </location>
</feature>
<dbReference type="Gene3D" id="1.20.1250.20">
    <property type="entry name" value="MFS general substrate transporter like domains"/>
    <property type="match status" value="2"/>
</dbReference>
<dbReference type="VEuPathDB" id="FungiDB:AO090009000068"/>
<dbReference type="GO" id="GO:0022857">
    <property type="term" value="F:transmembrane transporter activity"/>
    <property type="evidence" value="ECO:0007669"/>
    <property type="project" value="InterPro"/>
</dbReference>
<feature type="transmembrane region" description="Helical" evidence="8">
    <location>
        <begin position="559"/>
        <end position="579"/>
    </location>
</feature>
<proteinExistence type="inferred from homology"/>
<protein>
    <submittedName>
        <fullName evidence="9">Major facilitator superfamily MFS_1</fullName>
    </submittedName>
</protein>
<feature type="transmembrane region" description="Helical" evidence="8">
    <location>
        <begin position="785"/>
        <end position="806"/>
    </location>
</feature>
<dbReference type="AlphaFoldDB" id="A0A1S9D5U2"/>
<feature type="transmembrane region" description="Helical" evidence="8">
    <location>
        <begin position="528"/>
        <end position="547"/>
    </location>
</feature>
<dbReference type="VEuPathDB" id="FungiDB:AO090009000069"/>
<dbReference type="PANTHER" id="PTHR43791:SF103">
    <property type="entry name" value="MAJOR FACILITATOR SUPERFAMILY (MFS) PROFILE DOMAIN-CONTAINING PROTEIN-RELATED"/>
    <property type="match status" value="1"/>
</dbReference>
<name>A0A1S9D5U2_ASPOZ</name>
<keyword evidence="3 8" id="KW-0812">Transmembrane</keyword>
<dbReference type="EMBL" id="MKZY01000011">
    <property type="protein sequence ID" value="OOO04445.1"/>
    <property type="molecule type" value="Genomic_DNA"/>
</dbReference>
<feature type="transmembrane region" description="Helical" evidence="8">
    <location>
        <begin position="663"/>
        <end position="685"/>
    </location>
</feature>
<evidence type="ECO:0000256" key="5">
    <source>
        <dbReference type="ARBA" id="ARBA00023136"/>
    </source>
</evidence>
<dbReference type="GO" id="GO:0016020">
    <property type="term" value="C:membrane"/>
    <property type="evidence" value="ECO:0007669"/>
    <property type="project" value="UniProtKB-SubCell"/>
</dbReference>
<dbReference type="FunFam" id="1.20.1250.20:FF:000064">
    <property type="entry name" value="MFS allantoate transporter"/>
    <property type="match status" value="1"/>
</dbReference>
<evidence type="ECO:0000256" key="4">
    <source>
        <dbReference type="ARBA" id="ARBA00022989"/>
    </source>
</evidence>
<keyword evidence="2" id="KW-0813">Transport</keyword>
<feature type="transmembrane region" description="Helical" evidence="8">
    <location>
        <begin position="754"/>
        <end position="773"/>
    </location>
</feature>
<evidence type="ECO:0000256" key="8">
    <source>
        <dbReference type="SAM" id="Phobius"/>
    </source>
</evidence>
<feature type="transmembrane region" description="Helical" evidence="8">
    <location>
        <begin position="692"/>
        <end position="712"/>
    </location>
</feature>
<dbReference type="Pfam" id="PF07690">
    <property type="entry name" value="MFS_1"/>
    <property type="match status" value="1"/>
</dbReference>
<dbReference type="InterPro" id="IPR011701">
    <property type="entry name" value="MFS"/>
</dbReference>
<reference evidence="9 10" key="1">
    <citation type="submission" date="2016-10" db="EMBL/GenBank/DDBJ databases">
        <title>Genome sequencing of Aspergillus oryzae BCC7051.</title>
        <authorList>
            <person name="Thammarongtham C."/>
            <person name="Vorapreeda T."/>
            <person name="Nookaew I."/>
            <person name="Srisuk T."/>
            <person name="Land M."/>
            <person name="Jeennor S."/>
            <person name="Laoteng K."/>
        </authorList>
    </citation>
    <scope>NUCLEOTIDE SEQUENCE [LARGE SCALE GENOMIC DNA]</scope>
    <source>
        <strain evidence="9 10">BCC7051</strain>
    </source>
</reference>
<feature type="transmembrane region" description="Helical" evidence="8">
    <location>
        <begin position="724"/>
        <end position="742"/>
    </location>
</feature>
<comment type="subcellular location">
    <subcellularLocation>
        <location evidence="1">Membrane</location>
        <topology evidence="1">Multi-pass membrane protein</topology>
    </subcellularLocation>
</comment>
<evidence type="ECO:0000256" key="1">
    <source>
        <dbReference type="ARBA" id="ARBA00004141"/>
    </source>
</evidence>
<evidence type="ECO:0000256" key="2">
    <source>
        <dbReference type="ARBA" id="ARBA00022448"/>
    </source>
</evidence>
<sequence length="854" mass="96736">MSISSSLSSLSYRDSSIIGPVVSPSPLLTPEQQVDEESTPSPPNTRLGRQAGLQEEYRVLHYCPPINLLDPMPLLLMNYTHGIPTHDVDDMHALSFHRTIFGPLKSTRTPAQSAQSLFVDYVVDKKMALHFLLAVAHSELSLYYDNGLVLPQKSYLHFDQGTKLLRYASTPRGPTDHVNMMLSFLYMYMFWMRRDQPAPQKLRELSRTVVDYVRTYKVDELCTNDDVNVFSETFAAGLLIPDQVLLARIFTYLYDRDGFCSFFGCGGSFATFVNDDYSKRRKIWRLSRTAFLLFPEENGLTSDSLPEVHEAAILELYFMLITIHHEINIYSQTGNLHRSQPLSFVMAEKPRSCIDRETKCTAPSDTVDGQKERGSVDVLGPEEEKRLVRKIDLHLMPLLIISYGLQFLDSQYSIIHLIQLAAILGLKEDLNLVGQEYSWASSIFYIGYLAASYPISLGFVKFPLGKYLSLLIFLWGAILTLHAVANNYAGLMVLRTFLGVFESAISPGFSLITGMWYTPPEHVSRHTFWFAGNASFSIIGSLIAYGIAHYQDHFSQWKMLFLIFGLITVAWSVVLWFYLPDSPSNAHFLSSSEREFASLRPKKFQRTTQTRKWDRDQFIESFTDPKTWWLLIFSFVICVPNGGTTSFQSLLIAGFGYDKYQTILMGLPASAFQLVVVLLATIFCTNVRKSRLVAIIMIFAMALAGILMVKLLPSEQKLSRLAGYWMSSAIAPVFPLMLSLHASNTAGFTKKSTVAALIFVGYCVGNLIGPQFFKDSEAPYYPTAYTTIVICYAIAMASAVVFRVYLGWENRRRDKQQGVHINPEETREIDLHTDEGLDHADETDIQNRSFRYIV</sequence>
<evidence type="ECO:0000256" key="7">
    <source>
        <dbReference type="SAM" id="MobiDB-lite"/>
    </source>
</evidence>
<evidence type="ECO:0000313" key="10">
    <source>
        <dbReference type="Proteomes" id="UP000190312"/>
    </source>
</evidence>
<evidence type="ECO:0000256" key="6">
    <source>
        <dbReference type="ARBA" id="ARBA00037968"/>
    </source>
</evidence>
<dbReference type="Proteomes" id="UP000190312">
    <property type="component" value="Unassembled WGS sequence"/>
</dbReference>
<dbReference type="eggNOG" id="KOG2533">
    <property type="taxonomic scope" value="Eukaryota"/>
</dbReference>
<dbReference type="SUPFAM" id="SSF103473">
    <property type="entry name" value="MFS general substrate transporter"/>
    <property type="match status" value="1"/>
</dbReference>
<keyword evidence="4 8" id="KW-1133">Transmembrane helix</keyword>
<dbReference type="InterPro" id="IPR036259">
    <property type="entry name" value="MFS_trans_sf"/>
</dbReference>
<feature type="transmembrane region" description="Helical" evidence="8">
    <location>
        <begin position="497"/>
        <end position="516"/>
    </location>
</feature>
<keyword evidence="5 8" id="KW-0472">Membrane</keyword>
<comment type="similarity">
    <text evidence="6">Belongs to the major facilitator superfamily. Allantoate permease family.</text>
</comment>
<accession>A0A1S9D5U2</accession>
<comment type="caution">
    <text evidence="9">The sequence shown here is derived from an EMBL/GenBank/DDBJ whole genome shotgun (WGS) entry which is preliminary data.</text>
</comment>
<evidence type="ECO:0000256" key="3">
    <source>
        <dbReference type="ARBA" id="ARBA00022692"/>
    </source>
</evidence>
<organism evidence="9 10">
    <name type="scientific">Aspergillus oryzae</name>
    <name type="common">Yellow koji mold</name>
    <dbReference type="NCBI Taxonomy" id="5062"/>
    <lineage>
        <taxon>Eukaryota</taxon>
        <taxon>Fungi</taxon>
        <taxon>Dikarya</taxon>
        <taxon>Ascomycota</taxon>
        <taxon>Pezizomycotina</taxon>
        <taxon>Eurotiomycetes</taxon>
        <taxon>Eurotiomycetidae</taxon>
        <taxon>Eurotiales</taxon>
        <taxon>Aspergillaceae</taxon>
        <taxon>Aspergillus</taxon>
        <taxon>Aspergillus subgen. Circumdati</taxon>
    </lineage>
</organism>